<dbReference type="PANTHER" id="PTHR19328">
    <property type="entry name" value="HEDGEHOG-INTERACTING PROTEIN"/>
    <property type="match status" value="1"/>
</dbReference>
<evidence type="ECO:0000256" key="1">
    <source>
        <dbReference type="SAM" id="SignalP"/>
    </source>
</evidence>
<proteinExistence type="predicted"/>
<dbReference type="SUPFAM" id="SSF50952">
    <property type="entry name" value="Soluble quinoprotein glucose dehydrogenase"/>
    <property type="match status" value="1"/>
</dbReference>
<comment type="caution">
    <text evidence="3">The sequence shown here is derived from an EMBL/GenBank/DDBJ whole genome shotgun (WGS) entry which is preliminary data.</text>
</comment>
<keyword evidence="4" id="KW-1185">Reference proteome</keyword>
<dbReference type="Pfam" id="PF07995">
    <property type="entry name" value="GSDH"/>
    <property type="match status" value="1"/>
</dbReference>
<dbReference type="EMBL" id="JACFXU010000017">
    <property type="protein sequence ID" value="MBA6413922.1"/>
    <property type="molecule type" value="Genomic_DNA"/>
</dbReference>
<dbReference type="PANTHER" id="PTHR19328:SF75">
    <property type="entry name" value="ALDOSE SUGAR DEHYDROGENASE YLII"/>
    <property type="match status" value="1"/>
</dbReference>
<dbReference type="PROSITE" id="PS51257">
    <property type="entry name" value="PROKAR_LIPOPROTEIN"/>
    <property type="match status" value="1"/>
</dbReference>
<gene>
    <name evidence="3" type="ORF">H2508_12445</name>
</gene>
<reference evidence="3 4" key="1">
    <citation type="submission" date="2020-07" db="EMBL/GenBank/DDBJ databases">
        <title>Halieaceae bacterium, F7430, whole genome shotgun sequencing project.</title>
        <authorList>
            <person name="Jiang S."/>
            <person name="Liu Z.W."/>
            <person name="Du Z.J."/>
        </authorList>
    </citation>
    <scope>NUCLEOTIDE SEQUENCE [LARGE SCALE GENOMIC DNA]</scope>
    <source>
        <strain evidence="3 4">F7430</strain>
    </source>
</reference>
<dbReference type="InterPro" id="IPR011042">
    <property type="entry name" value="6-blade_b-propeller_TolB-like"/>
</dbReference>
<sequence>MIKIENTLQTLISAALAVLLAGCLSPSVAEPPSVAPAREAAADAEGLAAASEIQMVTLVENLDDPWGMDFLPSGDLLVSEKSGQLKLIDGRSFAVSDIQGLPASAAVGQGGLLDVLVHPRFSDNNWVYLSYTVARDEKYTTRVSRARLIDGQLTEHQVLFSAAPYFKERHHFGSRLLISEGYLYITVGDRGNRALAQSLETHNGKVIRLTEDGAVPADNPFVGNATALPEIWSYGHRNPQGIAQHPYNGSIWLAEHGPQGGDELNILKRGGNYGWPLVTYGEEYGGGKIGQGTHKNGTEQPLVYWLPSIGTSNLTFYTGDIYPGWQDSVLVGGLKLTRISRLVLEGEGVGEETRLLANLNMRIRDLQVGPDGRLYALADGSRLIRLQLEQ</sequence>
<feature type="signal peptide" evidence="1">
    <location>
        <begin position="1"/>
        <end position="29"/>
    </location>
</feature>
<evidence type="ECO:0000259" key="2">
    <source>
        <dbReference type="Pfam" id="PF07995"/>
    </source>
</evidence>
<feature type="domain" description="Glucose/Sorbosone dehydrogenase" evidence="2">
    <location>
        <begin position="62"/>
        <end position="381"/>
    </location>
</feature>
<dbReference type="RefSeq" id="WP_182174202.1">
    <property type="nucleotide sequence ID" value="NZ_JACFXU010000017.1"/>
</dbReference>
<keyword evidence="1" id="KW-0732">Signal</keyword>
<organism evidence="3 4">
    <name type="scientific">Sediminihaliea albiluteola</name>
    <dbReference type="NCBI Taxonomy" id="2758564"/>
    <lineage>
        <taxon>Bacteria</taxon>
        <taxon>Pseudomonadati</taxon>
        <taxon>Pseudomonadota</taxon>
        <taxon>Gammaproteobacteria</taxon>
        <taxon>Cellvibrionales</taxon>
        <taxon>Halieaceae</taxon>
        <taxon>Sediminihaliea</taxon>
    </lineage>
</organism>
<feature type="chain" id="PRO_5030694838" evidence="1">
    <location>
        <begin position="30"/>
        <end position="390"/>
    </location>
</feature>
<dbReference type="Proteomes" id="UP000539350">
    <property type="component" value="Unassembled WGS sequence"/>
</dbReference>
<protein>
    <submittedName>
        <fullName evidence="3">PQQ-dependent sugar dehydrogenase</fullName>
    </submittedName>
</protein>
<accession>A0A7W2TXT1</accession>
<name>A0A7W2TXT1_9GAMM</name>
<dbReference type="InterPro" id="IPR012938">
    <property type="entry name" value="Glc/Sorbosone_DH"/>
</dbReference>
<dbReference type="InterPro" id="IPR011041">
    <property type="entry name" value="Quinoprot_gluc/sorb_DH_b-prop"/>
</dbReference>
<evidence type="ECO:0000313" key="3">
    <source>
        <dbReference type="EMBL" id="MBA6413922.1"/>
    </source>
</evidence>
<dbReference type="Gene3D" id="2.120.10.30">
    <property type="entry name" value="TolB, C-terminal domain"/>
    <property type="match status" value="1"/>
</dbReference>
<evidence type="ECO:0000313" key="4">
    <source>
        <dbReference type="Proteomes" id="UP000539350"/>
    </source>
</evidence>
<dbReference type="AlphaFoldDB" id="A0A7W2TXT1"/>